<keyword evidence="2" id="KW-0677">Repeat</keyword>
<feature type="region of interest" description="Disordered" evidence="6">
    <location>
        <begin position="238"/>
        <end position="263"/>
    </location>
</feature>
<evidence type="ECO:0000256" key="6">
    <source>
        <dbReference type="SAM" id="MobiDB-lite"/>
    </source>
</evidence>
<feature type="domain" description="C2H2-type" evidence="7">
    <location>
        <begin position="376"/>
        <end position="399"/>
    </location>
</feature>
<dbReference type="GO" id="GO:0008270">
    <property type="term" value="F:zinc ion binding"/>
    <property type="evidence" value="ECO:0007669"/>
    <property type="project" value="UniProtKB-KW"/>
</dbReference>
<dbReference type="Gene3D" id="3.30.160.60">
    <property type="entry name" value="Classic Zinc Finger"/>
    <property type="match status" value="1"/>
</dbReference>
<evidence type="ECO:0000256" key="1">
    <source>
        <dbReference type="ARBA" id="ARBA00022723"/>
    </source>
</evidence>
<dbReference type="PROSITE" id="PS00028">
    <property type="entry name" value="ZINC_FINGER_C2H2_1"/>
    <property type="match status" value="2"/>
</dbReference>
<reference evidence="8" key="1">
    <citation type="journal article" date="2023" name="Mol. Biol. Evol.">
        <title>Third-Generation Sequencing Reveals the Adaptive Role of the Epigenome in Three Deep-Sea Polychaetes.</title>
        <authorList>
            <person name="Perez M."/>
            <person name="Aroh O."/>
            <person name="Sun Y."/>
            <person name="Lan Y."/>
            <person name="Juniper S.K."/>
            <person name="Young C.R."/>
            <person name="Angers B."/>
            <person name="Qian P.Y."/>
        </authorList>
    </citation>
    <scope>NUCLEOTIDE SEQUENCE</scope>
    <source>
        <strain evidence="8">R07B-5</strain>
    </source>
</reference>
<dbReference type="Proteomes" id="UP001209878">
    <property type="component" value="Unassembled WGS sequence"/>
</dbReference>
<evidence type="ECO:0000256" key="3">
    <source>
        <dbReference type="ARBA" id="ARBA00022771"/>
    </source>
</evidence>
<dbReference type="InterPro" id="IPR036236">
    <property type="entry name" value="Znf_C2H2_sf"/>
</dbReference>
<evidence type="ECO:0000256" key="5">
    <source>
        <dbReference type="PROSITE-ProRule" id="PRU00042"/>
    </source>
</evidence>
<dbReference type="PANTHER" id="PTHR24379:SF121">
    <property type="entry name" value="C2H2-TYPE DOMAIN-CONTAINING PROTEIN"/>
    <property type="match status" value="1"/>
</dbReference>
<evidence type="ECO:0000256" key="4">
    <source>
        <dbReference type="ARBA" id="ARBA00022833"/>
    </source>
</evidence>
<comment type="caution">
    <text evidence="8">The sequence shown here is derived from an EMBL/GenBank/DDBJ whole genome shotgun (WGS) entry which is preliminary data.</text>
</comment>
<feature type="compositionally biased region" description="Polar residues" evidence="6">
    <location>
        <begin position="166"/>
        <end position="177"/>
    </location>
</feature>
<dbReference type="PROSITE" id="PS50157">
    <property type="entry name" value="ZINC_FINGER_C2H2_2"/>
    <property type="match status" value="2"/>
</dbReference>
<dbReference type="InterPro" id="IPR013087">
    <property type="entry name" value="Znf_C2H2_type"/>
</dbReference>
<dbReference type="SMART" id="SM00355">
    <property type="entry name" value="ZnF_C2H2"/>
    <property type="match status" value="3"/>
</dbReference>
<keyword evidence="4" id="KW-0862">Zinc</keyword>
<accession>A0AAD9J117</accession>
<keyword evidence="3 5" id="KW-0863">Zinc-finger</keyword>
<keyword evidence="1" id="KW-0479">Metal-binding</keyword>
<evidence type="ECO:0000313" key="8">
    <source>
        <dbReference type="EMBL" id="KAK2144276.1"/>
    </source>
</evidence>
<evidence type="ECO:0000256" key="2">
    <source>
        <dbReference type="ARBA" id="ARBA00022737"/>
    </source>
</evidence>
<dbReference type="PANTHER" id="PTHR24379">
    <property type="entry name" value="KRAB AND ZINC FINGER DOMAIN-CONTAINING"/>
    <property type="match status" value="1"/>
</dbReference>
<keyword evidence="10" id="KW-1185">Reference proteome</keyword>
<organism evidence="8 10">
    <name type="scientific">Ridgeia piscesae</name>
    <name type="common">Tubeworm</name>
    <dbReference type="NCBI Taxonomy" id="27915"/>
    <lineage>
        <taxon>Eukaryota</taxon>
        <taxon>Metazoa</taxon>
        <taxon>Spiralia</taxon>
        <taxon>Lophotrochozoa</taxon>
        <taxon>Annelida</taxon>
        <taxon>Polychaeta</taxon>
        <taxon>Sedentaria</taxon>
        <taxon>Canalipalpata</taxon>
        <taxon>Sabellida</taxon>
        <taxon>Siboglinidae</taxon>
        <taxon>Ridgeia</taxon>
    </lineage>
</organism>
<dbReference type="EMBL" id="JAODUO010000600">
    <property type="protein sequence ID" value="KAK2177384.1"/>
    <property type="molecule type" value="Genomic_DNA"/>
</dbReference>
<feature type="domain" description="C2H2-type" evidence="7">
    <location>
        <begin position="317"/>
        <end position="345"/>
    </location>
</feature>
<feature type="region of interest" description="Disordered" evidence="6">
    <location>
        <begin position="438"/>
        <end position="474"/>
    </location>
</feature>
<name>A0AAD9J117_RIDPI</name>
<feature type="region of interest" description="Disordered" evidence="6">
    <location>
        <begin position="164"/>
        <end position="185"/>
    </location>
</feature>
<evidence type="ECO:0000313" key="9">
    <source>
        <dbReference type="EMBL" id="KAK2177384.1"/>
    </source>
</evidence>
<dbReference type="AlphaFoldDB" id="A0AAD9J117"/>
<evidence type="ECO:0000313" key="10">
    <source>
        <dbReference type="Proteomes" id="UP001209878"/>
    </source>
</evidence>
<dbReference type="EMBL" id="JAODUO010004256">
    <property type="protein sequence ID" value="KAK2144276.1"/>
    <property type="molecule type" value="Genomic_DNA"/>
</dbReference>
<evidence type="ECO:0000259" key="7">
    <source>
        <dbReference type="PROSITE" id="PS50157"/>
    </source>
</evidence>
<protein>
    <recommendedName>
        <fullName evidence="7">C2H2-type domain-containing protein</fullName>
    </recommendedName>
</protein>
<gene>
    <name evidence="8" type="ORF">NP493_4275g00002</name>
    <name evidence="9" type="ORF">NP493_599g01002</name>
</gene>
<sequence length="474" mass="51223">MGDKLLCPNIVTMLTKTIRALCEVNIIYDSKLEINGCLYVRSDGEKVLTCLIDEEFSKTQSVSRNNAVAVSVAEVHKQLKAARQNGAGDYISGHEVAAQSPTQNGRCQKLYSPSQTDVLGESTDVHISHETRPHSNGVTSKCEPSDHLVSSVGNVNQFAVAPDVSTVDNGSDSSCLSEESAMDQGAPGGGLLANSSLIPHNMHTPVTAAGYAPKRGMTLADFSTFMHLGRGRLGLTDPSPFGVKKEPEHMHTPSVSETDMRSYPCIKPPTPVSSASQVPYPVEYMYSGGLPQVSPNIDSMPSDPNASLLESGRKKRFQCMLCGIFLSAKCYLKSHINAVHTKARIYPCEACKKVYYSPGAVRIHKLRNHWQGAKKHKCQYCGELFLLPVELRKHLLKMHHASGGGGADTNGAAYDAAPHHMIQHDASSCDVTPHDLTAHDMTSNSMASHNVDPPPLADSRTTQQAVFPGDIVHD</sequence>
<dbReference type="SUPFAM" id="SSF57667">
    <property type="entry name" value="beta-beta-alpha zinc fingers"/>
    <property type="match status" value="1"/>
</dbReference>
<proteinExistence type="predicted"/>